<proteinExistence type="inferred from homology"/>
<sequence length="317" mass="35472">MDFDLENPFTNFDISSSSLCSDVTSLFRVESDHMLSETYVKSLRVGDFDFIIRKGTVSSISQLCCRFDPFLSYLAVNYLDRFLSSQRLQKPKPWVLHLLATSCVSLAAKMQKTESCMPCLQLEESFIFDAQTIQRMEMLILGALKWRMRSITPFSFLPFFLSLFKLQEDPESRQALKARASEIILKAQNDVKLIEFRPSEIAASALLSASHDLLPLLFSSFRRAILDCSLVNKEGVWSCYGAIQETTMEGGYEQVFEVVSSSGTPINVLDLQCSASVSGATTGGTSPASDGVTSERLLKRMRREDLVSNHTVQISQS</sequence>
<dbReference type="SUPFAM" id="SSF47954">
    <property type="entry name" value="Cyclin-like"/>
    <property type="match status" value="2"/>
</dbReference>
<dbReference type="PANTHER" id="PTHR10177">
    <property type="entry name" value="CYCLINS"/>
    <property type="match status" value="1"/>
</dbReference>
<name>A0AAN7LDQ2_TRANT</name>
<keyword evidence="9" id="KW-1185">Reference proteome</keyword>
<dbReference type="FunFam" id="1.10.472.10:FF:000040">
    <property type="entry name" value="D6-type cyclin"/>
    <property type="match status" value="1"/>
</dbReference>
<evidence type="ECO:0008006" key="10">
    <source>
        <dbReference type="Google" id="ProtNLM"/>
    </source>
</evidence>
<dbReference type="CDD" id="cd20544">
    <property type="entry name" value="CYCLIN_AtCycD-like_rpt2"/>
    <property type="match status" value="1"/>
</dbReference>
<dbReference type="GO" id="GO:0051301">
    <property type="term" value="P:cell division"/>
    <property type="evidence" value="ECO:0007669"/>
    <property type="project" value="UniProtKB-KW"/>
</dbReference>
<dbReference type="SMART" id="SM01332">
    <property type="entry name" value="Cyclin_C"/>
    <property type="match status" value="1"/>
</dbReference>
<feature type="domain" description="Cyclin C-terminal" evidence="7">
    <location>
        <begin position="151"/>
        <end position="280"/>
    </location>
</feature>
<dbReference type="InterPro" id="IPR004367">
    <property type="entry name" value="Cyclin_C-dom"/>
</dbReference>
<dbReference type="Pfam" id="PF00134">
    <property type="entry name" value="Cyclin_N"/>
    <property type="match status" value="1"/>
</dbReference>
<dbReference type="InterPro" id="IPR036915">
    <property type="entry name" value="Cyclin-like_sf"/>
</dbReference>
<comment type="caution">
    <text evidence="8">The sequence shown here is derived from an EMBL/GenBank/DDBJ whole genome shotgun (WGS) entry which is preliminary data.</text>
</comment>
<dbReference type="Gene3D" id="1.10.472.10">
    <property type="entry name" value="Cyclin-like"/>
    <property type="match status" value="2"/>
</dbReference>
<evidence type="ECO:0000313" key="9">
    <source>
        <dbReference type="Proteomes" id="UP001346149"/>
    </source>
</evidence>
<dbReference type="SMART" id="SM00385">
    <property type="entry name" value="CYCLIN"/>
    <property type="match status" value="1"/>
</dbReference>
<dbReference type="InterPro" id="IPR013763">
    <property type="entry name" value="Cyclin-like_dom"/>
</dbReference>
<evidence type="ECO:0000259" key="6">
    <source>
        <dbReference type="SMART" id="SM00385"/>
    </source>
</evidence>
<accession>A0AAN7LDQ2</accession>
<evidence type="ECO:0000256" key="2">
    <source>
        <dbReference type="ARBA" id="ARBA00022618"/>
    </source>
</evidence>
<organism evidence="8 9">
    <name type="scientific">Trapa natans</name>
    <name type="common">Water chestnut</name>
    <dbReference type="NCBI Taxonomy" id="22666"/>
    <lineage>
        <taxon>Eukaryota</taxon>
        <taxon>Viridiplantae</taxon>
        <taxon>Streptophyta</taxon>
        <taxon>Embryophyta</taxon>
        <taxon>Tracheophyta</taxon>
        <taxon>Spermatophyta</taxon>
        <taxon>Magnoliopsida</taxon>
        <taxon>eudicotyledons</taxon>
        <taxon>Gunneridae</taxon>
        <taxon>Pentapetalae</taxon>
        <taxon>rosids</taxon>
        <taxon>malvids</taxon>
        <taxon>Myrtales</taxon>
        <taxon>Lythraceae</taxon>
        <taxon>Trapa</taxon>
    </lineage>
</organism>
<keyword evidence="4" id="KW-0131">Cell cycle</keyword>
<reference evidence="8 9" key="1">
    <citation type="journal article" date="2023" name="Hortic Res">
        <title>Pangenome of water caltrop reveals structural variations and asymmetric subgenome divergence after allopolyploidization.</title>
        <authorList>
            <person name="Zhang X."/>
            <person name="Chen Y."/>
            <person name="Wang L."/>
            <person name="Yuan Y."/>
            <person name="Fang M."/>
            <person name="Shi L."/>
            <person name="Lu R."/>
            <person name="Comes H.P."/>
            <person name="Ma Y."/>
            <person name="Chen Y."/>
            <person name="Huang G."/>
            <person name="Zhou Y."/>
            <person name="Zheng Z."/>
            <person name="Qiu Y."/>
        </authorList>
    </citation>
    <scope>NUCLEOTIDE SEQUENCE [LARGE SCALE GENOMIC DNA]</scope>
    <source>
        <strain evidence="8">F231</strain>
    </source>
</reference>
<keyword evidence="3 5" id="KW-0195">Cyclin</keyword>
<comment type="similarity">
    <text evidence="1">Belongs to the cyclin family. Cyclin D subfamily.</text>
</comment>
<evidence type="ECO:0000256" key="4">
    <source>
        <dbReference type="ARBA" id="ARBA00023306"/>
    </source>
</evidence>
<gene>
    <name evidence="8" type="ORF">SAY86_018699</name>
</gene>
<dbReference type="Proteomes" id="UP001346149">
    <property type="component" value="Unassembled WGS sequence"/>
</dbReference>
<dbReference type="InterPro" id="IPR039361">
    <property type="entry name" value="Cyclin"/>
</dbReference>
<evidence type="ECO:0000256" key="3">
    <source>
        <dbReference type="ARBA" id="ARBA00023127"/>
    </source>
</evidence>
<dbReference type="Pfam" id="PF02984">
    <property type="entry name" value="Cyclin_C"/>
    <property type="match status" value="1"/>
</dbReference>
<feature type="domain" description="Cyclin-like" evidence="6">
    <location>
        <begin position="58"/>
        <end position="142"/>
    </location>
</feature>
<dbReference type="InterPro" id="IPR006671">
    <property type="entry name" value="Cyclin_N"/>
</dbReference>
<dbReference type="EMBL" id="JAXQNO010000014">
    <property type="protein sequence ID" value="KAK4784331.1"/>
    <property type="molecule type" value="Genomic_DNA"/>
</dbReference>
<keyword evidence="2" id="KW-0132">Cell division</keyword>
<protein>
    <recommendedName>
        <fullName evidence="10">B-like cyclin</fullName>
    </recommendedName>
</protein>
<evidence type="ECO:0000256" key="5">
    <source>
        <dbReference type="RuleBase" id="RU000383"/>
    </source>
</evidence>
<dbReference type="AlphaFoldDB" id="A0AAN7LDQ2"/>
<evidence type="ECO:0000313" key="8">
    <source>
        <dbReference type="EMBL" id="KAK4784331.1"/>
    </source>
</evidence>
<dbReference type="FunFam" id="1.10.472.10:FF:000060">
    <property type="entry name" value="D6-type cyclin"/>
    <property type="match status" value="1"/>
</dbReference>
<evidence type="ECO:0000256" key="1">
    <source>
        <dbReference type="ARBA" id="ARBA00009065"/>
    </source>
</evidence>
<evidence type="ECO:0000259" key="7">
    <source>
        <dbReference type="SMART" id="SM01332"/>
    </source>
</evidence>